<dbReference type="AlphaFoldDB" id="Q22ZD6"/>
<sequence>MSFYPINQNQILQNTPQSNMFQQTTPLLYLHQPQCIIIYSTPFIQGNSIDNNNNIQQFTNNVNNHVNIYEQPQQIILNNELHRMHKSNEILTNSFHYQQTGQDATHFLHQQQCISQQPCLDMQGIQEISNTFSSFAHLESQQSTTYERNSFSCLQQTPPSSLKTQPNSYISNNILLKVTPLSNVIEQESQAMQTEEMKTFQNTKLHEIGQNNTKQDQQYIYNQIKTEQSDIQKKKNKQSQKQIIKNETKSIKNENSVIHSDTQQKIYLNKTTSLSDSQNDKSGLSEFDQKNFIEQPVEQKKQNLIQCTYKLLPVTQNEQLQAESKNCCENEKFLQEQIKQNNKQQNEKQLLQSQSIDQQFNFNSSNSKKTNNSNLQQSQNEILNKIMNGKSYSEGKILKKFQLSDALQFVKQCVFNQKKEIIFEQKNLNPFKLRQSSLKNDDIVFAQIKESRRNNRLNNKDDEQLKFKGEGSFQDPELISDEDDDSSMNKQSSLQRQKPINGKTRKATSKFHNLKKLFMYKLIATFNMSNMIDIGVPIQVRETILKLMVKFKLSAKKSEEFNRKTEFFSQAHYNALFLHLTPKTITALSQNKFEVYLHKLIFQIDLEKISHYINNPQQQQELNNNNACQSTQIEIETDQFNDCFRNHNVCCYEERIQYINILKRYCYQIVKNSNMFGINDQPENKLNQGNEVCFDEQLQIQNQDKQLNEQENMRMAYTFRALQGISNLNKGLFVKKF</sequence>
<dbReference type="InParanoid" id="Q22ZD6"/>
<dbReference type="EMBL" id="GG662798">
    <property type="protein sequence ID" value="EAR90385.1"/>
    <property type="molecule type" value="Genomic_DNA"/>
</dbReference>
<keyword evidence="1" id="KW-0175">Coiled coil</keyword>
<dbReference type="OMA" id="NCCENEK"/>
<dbReference type="GeneID" id="7824207"/>
<evidence type="ECO:0000256" key="2">
    <source>
        <dbReference type="SAM" id="MobiDB-lite"/>
    </source>
</evidence>
<proteinExistence type="predicted"/>
<accession>Q22ZD6</accession>
<reference evidence="4" key="1">
    <citation type="journal article" date="2006" name="PLoS Biol.">
        <title>Macronuclear genome sequence of the ciliate Tetrahymena thermophila, a model eukaryote.</title>
        <authorList>
            <person name="Eisen J.A."/>
            <person name="Coyne R.S."/>
            <person name="Wu M."/>
            <person name="Wu D."/>
            <person name="Thiagarajan M."/>
            <person name="Wortman J.R."/>
            <person name="Badger J.H."/>
            <person name="Ren Q."/>
            <person name="Amedeo P."/>
            <person name="Jones K.M."/>
            <person name="Tallon L.J."/>
            <person name="Delcher A.L."/>
            <person name="Salzberg S.L."/>
            <person name="Silva J.C."/>
            <person name="Haas B.J."/>
            <person name="Majoros W.H."/>
            <person name="Farzad M."/>
            <person name="Carlton J.M."/>
            <person name="Smith R.K. Jr."/>
            <person name="Garg J."/>
            <person name="Pearlman R.E."/>
            <person name="Karrer K.M."/>
            <person name="Sun L."/>
            <person name="Manning G."/>
            <person name="Elde N.C."/>
            <person name="Turkewitz A.P."/>
            <person name="Asai D.J."/>
            <person name="Wilkes D.E."/>
            <person name="Wang Y."/>
            <person name="Cai H."/>
            <person name="Collins K."/>
            <person name="Stewart B.A."/>
            <person name="Lee S.R."/>
            <person name="Wilamowska K."/>
            <person name="Weinberg Z."/>
            <person name="Ruzzo W.L."/>
            <person name="Wloga D."/>
            <person name="Gaertig J."/>
            <person name="Frankel J."/>
            <person name="Tsao C.-C."/>
            <person name="Gorovsky M.A."/>
            <person name="Keeling P.J."/>
            <person name="Waller R.F."/>
            <person name="Patron N.J."/>
            <person name="Cherry J.M."/>
            <person name="Stover N.A."/>
            <person name="Krieger C.J."/>
            <person name="del Toro C."/>
            <person name="Ryder H.F."/>
            <person name="Williamson S.C."/>
            <person name="Barbeau R.A."/>
            <person name="Hamilton E.P."/>
            <person name="Orias E."/>
        </authorList>
    </citation>
    <scope>NUCLEOTIDE SEQUENCE [LARGE SCALE GENOMIC DNA]</scope>
    <source>
        <strain evidence="4">SB210</strain>
    </source>
</reference>
<evidence type="ECO:0000313" key="3">
    <source>
        <dbReference type="EMBL" id="EAR90385.1"/>
    </source>
</evidence>
<protein>
    <submittedName>
        <fullName evidence="3">Uncharacterized protein</fullName>
    </submittedName>
</protein>
<gene>
    <name evidence="3" type="ORF">TTHERM_00112350</name>
</gene>
<feature type="coiled-coil region" evidence="1">
    <location>
        <begin position="317"/>
        <end position="354"/>
    </location>
</feature>
<feature type="region of interest" description="Disordered" evidence="2">
    <location>
        <begin position="473"/>
        <end position="507"/>
    </location>
</feature>
<evidence type="ECO:0000313" key="4">
    <source>
        <dbReference type="Proteomes" id="UP000009168"/>
    </source>
</evidence>
<name>Q22ZD6_TETTS</name>
<keyword evidence="4" id="KW-1185">Reference proteome</keyword>
<dbReference type="RefSeq" id="XP_001010630.1">
    <property type="nucleotide sequence ID" value="XM_001010630.2"/>
</dbReference>
<evidence type="ECO:0000256" key="1">
    <source>
        <dbReference type="SAM" id="Coils"/>
    </source>
</evidence>
<dbReference type="Proteomes" id="UP000009168">
    <property type="component" value="Unassembled WGS sequence"/>
</dbReference>
<dbReference type="HOGENOM" id="CLU_376663_0_0_1"/>
<feature type="compositionally biased region" description="Polar residues" evidence="2">
    <location>
        <begin position="488"/>
        <end position="498"/>
    </location>
</feature>
<organism evidence="3 4">
    <name type="scientific">Tetrahymena thermophila (strain SB210)</name>
    <dbReference type="NCBI Taxonomy" id="312017"/>
    <lineage>
        <taxon>Eukaryota</taxon>
        <taxon>Sar</taxon>
        <taxon>Alveolata</taxon>
        <taxon>Ciliophora</taxon>
        <taxon>Intramacronucleata</taxon>
        <taxon>Oligohymenophorea</taxon>
        <taxon>Hymenostomatida</taxon>
        <taxon>Tetrahymenina</taxon>
        <taxon>Tetrahymenidae</taxon>
        <taxon>Tetrahymena</taxon>
    </lineage>
</organism>
<dbReference type="KEGG" id="tet:TTHERM_00112350"/>